<evidence type="ECO:0000313" key="6">
    <source>
        <dbReference type="Proteomes" id="UP000194137"/>
    </source>
</evidence>
<evidence type="ECO:0000256" key="3">
    <source>
        <dbReference type="ARBA" id="ARBA00022801"/>
    </source>
</evidence>
<evidence type="ECO:0000256" key="1">
    <source>
        <dbReference type="ARBA" id="ARBA00008683"/>
    </source>
</evidence>
<dbReference type="InterPro" id="IPR029045">
    <property type="entry name" value="ClpP/crotonase-like_dom_sf"/>
</dbReference>
<sequence>MSLDSRPLDADQIVDRRRLRRKLTFWRVLTVLVALAAIGAVIATSRSGSLTNLPSGAIARVTISGLIRGNQERVQALERLANSNVKAVIVHIDSPGGTTAGSEQLYDSLRRVKAKKPMVVVVDSLCASGGYIAAMASDHIIAQSASLVGSIGVLIQYPNFTDLLKTVGVKVEDVKSSPLKAAPNGFEPTSPEARAALASIVMDSYNWFKELVSSSRKLQGAALDKVADGRVFTGRQALDLKLIDQLGDERTAIEWLAKEKGIDPKTPVRDYRLRSRLSDFSFLHLAAVTTLNAVGLDGFARSLEQSGAFAAAERLNLDGLLALWHPSPTN</sequence>
<proteinExistence type="inferred from homology"/>
<dbReference type="PANTHER" id="PTHR42987">
    <property type="entry name" value="PEPTIDASE S49"/>
    <property type="match status" value="1"/>
</dbReference>
<dbReference type="STRING" id="1235591.CAK95_10920"/>
<dbReference type="NCBIfam" id="TIGR00706">
    <property type="entry name" value="SppA_dom"/>
    <property type="match status" value="1"/>
</dbReference>
<keyword evidence="3" id="KW-0378">Hydrolase</keyword>
<protein>
    <submittedName>
        <fullName evidence="5">Signal peptide peptidase SppA</fullName>
    </submittedName>
</protein>
<keyword evidence="6" id="KW-1185">Reference proteome</keyword>
<dbReference type="InterPro" id="IPR002142">
    <property type="entry name" value="Peptidase_S49"/>
</dbReference>
<dbReference type="Gene3D" id="3.90.226.10">
    <property type="entry name" value="2-enoyl-CoA Hydratase, Chain A, domain 1"/>
    <property type="match status" value="2"/>
</dbReference>
<dbReference type="OrthoDB" id="9764363at2"/>
<organism evidence="5 6">
    <name type="scientific">Pseudorhodoplanes sinuspersici</name>
    <dbReference type="NCBI Taxonomy" id="1235591"/>
    <lineage>
        <taxon>Bacteria</taxon>
        <taxon>Pseudomonadati</taxon>
        <taxon>Pseudomonadota</taxon>
        <taxon>Alphaproteobacteria</taxon>
        <taxon>Hyphomicrobiales</taxon>
        <taxon>Pseudorhodoplanes</taxon>
    </lineage>
</organism>
<dbReference type="PANTHER" id="PTHR42987:SF6">
    <property type="entry name" value="PROTEINASE IV"/>
    <property type="match status" value="1"/>
</dbReference>
<dbReference type="GO" id="GO:0008236">
    <property type="term" value="F:serine-type peptidase activity"/>
    <property type="evidence" value="ECO:0007669"/>
    <property type="project" value="UniProtKB-KW"/>
</dbReference>
<dbReference type="GO" id="GO:0006508">
    <property type="term" value="P:proteolysis"/>
    <property type="evidence" value="ECO:0007669"/>
    <property type="project" value="UniProtKB-KW"/>
</dbReference>
<keyword evidence="4" id="KW-0720">Serine protease</keyword>
<dbReference type="Pfam" id="PF01343">
    <property type="entry name" value="Peptidase_S49"/>
    <property type="match status" value="1"/>
</dbReference>
<dbReference type="InterPro" id="IPR047272">
    <property type="entry name" value="S49_SppA_C"/>
</dbReference>
<keyword evidence="2" id="KW-0645">Protease</keyword>
<comment type="similarity">
    <text evidence="1">Belongs to the peptidase S49 family.</text>
</comment>
<dbReference type="Proteomes" id="UP000194137">
    <property type="component" value="Chromosome"/>
</dbReference>
<dbReference type="KEGG" id="psin:CAK95_10920"/>
<dbReference type="CDD" id="cd07023">
    <property type="entry name" value="S49_Sppa_N_C"/>
    <property type="match status" value="1"/>
</dbReference>
<evidence type="ECO:0000313" key="5">
    <source>
        <dbReference type="EMBL" id="ARP99537.1"/>
    </source>
</evidence>
<name>A0A1W6ZQL1_9HYPH</name>
<accession>A0A1W6ZQL1</accession>
<dbReference type="RefSeq" id="WP_086087946.1">
    <property type="nucleotide sequence ID" value="NZ_CP021112.1"/>
</dbReference>
<evidence type="ECO:0000256" key="2">
    <source>
        <dbReference type="ARBA" id="ARBA00022670"/>
    </source>
</evidence>
<dbReference type="AlphaFoldDB" id="A0A1W6ZQL1"/>
<dbReference type="InterPro" id="IPR004635">
    <property type="entry name" value="Pept_S49_SppA"/>
</dbReference>
<dbReference type="EMBL" id="CP021112">
    <property type="protein sequence ID" value="ARP99537.1"/>
    <property type="molecule type" value="Genomic_DNA"/>
</dbReference>
<reference evidence="5 6" key="1">
    <citation type="submission" date="2017-05" db="EMBL/GenBank/DDBJ databases">
        <title>Full genome sequence of Pseudorhodoplanes sinuspersici.</title>
        <authorList>
            <person name="Dastgheib S.M.M."/>
            <person name="Shavandi M."/>
            <person name="Tirandaz H."/>
        </authorList>
    </citation>
    <scope>NUCLEOTIDE SEQUENCE [LARGE SCALE GENOMIC DNA]</scope>
    <source>
        <strain evidence="5 6">RIPI110</strain>
    </source>
</reference>
<evidence type="ECO:0000256" key="4">
    <source>
        <dbReference type="ARBA" id="ARBA00022825"/>
    </source>
</evidence>
<dbReference type="SUPFAM" id="SSF52096">
    <property type="entry name" value="ClpP/crotonase"/>
    <property type="match status" value="1"/>
</dbReference>
<gene>
    <name evidence="5" type="ORF">CAK95_10920</name>
</gene>